<dbReference type="Pfam" id="PF13555">
    <property type="entry name" value="AAA_29"/>
    <property type="match status" value="1"/>
</dbReference>
<feature type="coiled-coil region" evidence="4">
    <location>
        <begin position="311"/>
        <end position="416"/>
    </location>
</feature>
<reference evidence="5 6" key="1">
    <citation type="submission" date="2019-01" db="EMBL/GenBank/DDBJ databases">
        <title>Lactibacter flavus gen. nov., sp. nov., a novel bacterium of the family Propionibacteriaceae isolated from raw milk and dairy products.</title>
        <authorList>
            <person name="Huptas C."/>
            <person name="Wenning M."/>
            <person name="Breitenwieser F."/>
            <person name="Doll E."/>
            <person name="Von Neubeck M."/>
            <person name="Busse H.-J."/>
            <person name="Scherer S."/>
        </authorList>
    </citation>
    <scope>NUCLEOTIDE SEQUENCE [LARGE SCALE GENOMIC DNA]</scope>
    <source>
        <strain evidence="5 6">KCTC 33808</strain>
    </source>
</reference>
<dbReference type="GO" id="GO:0000731">
    <property type="term" value="P:DNA synthesis involved in DNA repair"/>
    <property type="evidence" value="ECO:0007669"/>
    <property type="project" value="TreeGrafter"/>
</dbReference>
<dbReference type="OrthoDB" id="174137at2"/>
<keyword evidence="4" id="KW-0175">Coiled coil</keyword>
<dbReference type="Pfam" id="PF13558">
    <property type="entry name" value="SbcC_Walker_B"/>
    <property type="match status" value="1"/>
</dbReference>
<evidence type="ECO:0000313" key="6">
    <source>
        <dbReference type="Proteomes" id="UP000292373"/>
    </source>
</evidence>
<evidence type="ECO:0000256" key="3">
    <source>
        <dbReference type="ARBA" id="ARBA00023236"/>
    </source>
</evidence>
<comment type="caution">
    <text evidence="5">The sequence shown here is derived from an EMBL/GenBank/DDBJ whole genome shotgun (WGS) entry which is preliminary data.</text>
</comment>
<accession>A0A4Q9KCQ0</accession>
<dbReference type="InterPro" id="IPR027417">
    <property type="entry name" value="P-loop_NTPase"/>
</dbReference>
<keyword evidence="6" id="KW-1185">Reference proteome</keyword>
<dbReference type="PANTHER" id="PTHR32182">
    <property type="entry name" value="DNA REPLICATION AND REPAIR PROTEIN RECF"/>
    <property type="match status" value="1"/>
</dbReference>
<feature type="coiled-coil region" evidence="4">
    <location>
        <begin position="672"/>
        <end position="744"/>
    </location>
</feature>
<dbReference type="PANTHER" id="PTHR32182:SF0">
    <property type="entry name" value="DNA REPLICATION AND REPAIR PROTEIN RECF"/>
    <property type="match status" value="1"/>
</dbReference>
<dbReference type="RefSeq" id="WP_131168531.1">
    <property type="nucleotide sequence ID" value="NZ_SDMQ01000009.1"/>
</dbReference>
<name>A0A4Q9KCQ0_9ACTN</name>
<evidence type="ECO:0000256" key="4">
    <source>
        <dbReference type="SAM" id="Coils"/>
    </source>
</evidence>
<dbReference type="SUPFAM" id="SSF52540">
    <property type="entry name" value="P-loop containing nucleoside triphosphate hydrolases"/>
    <property type="match status" value="2"/>
</dbReference>
<gene>
    <name evidence="5" type="ORF">ET989_10150</name>
</gene>
<sequence>MGQHRLSRVQLVNWGTFDGARSFAVPRRGLLLTGPSGAGKSSILDAMAALMVRPAKLKFNAAAQGTETGDRERNLVTYILGAYKRETDEATGEVGTAFLRKGPNWSGVALTFDDGHGTRTTLIRLFHLRAGSTNPADVRSMFIMAPEAVELLSLQSYAKDGIENRRVQQAFPHWEIFSQDAYTGFSAKFRKRMGLGSEQAQLLLHKTQSAKNLTNLDSLFRDFMLDEPDTFQLSSETVEQFEELTLAHTSVVDARRQVEVLTPLRGLADHHADAESALAQLAEEEAHLVTWLTARAKSDAEASLARERPRLVGLEAELERAEGRLSELQGVRTEAQRALDGSAGAELGTLEQLVESIQGQLGRAQARVDELARSASVVGLEWPTGPDAVGAFETGVQAAAERFEAEERERKDAELDAAMRRRSAREKRDGIETALAALRRHGSNLDEKLLEARQLLAERLQVPTSLLPFVGELVEVRAAEAGWRGAIERVLGSFARTLVVPEAHYLAASEVVDASFLGTRLVYERVGEGVAPGSDVEPDEVSLLAKLELAEGPHAGWLADRLRRRFDYACVEHPHDFRHHDRAVTRAGQVKHSLSLHEKDDRRHVDDRSRWVLGFSTEAKEAELEAHLAEATRAVAEAERAVEELGRGDERRKALRSALARLEGIDWDDLDVAALNAQLATTRDRIDRLRLEHADLPDLERALARADEAVAQAEEARRTLASRRDRVEGEVRRLETRLDDLDATLAAAEPVPEVIADQLAERARQLDAPADRLEVLLRQQLSDRTITLERERATLTRRITRQMAGYRDGWPSQSADWADEIGYLPEYLERLTVLERDGLPTFEQRFFDLLQSQARNNISQLSTKIKGARRAIRLRVDEVNRSLRLTEFTPGGHLQIEVKDRALPDVDTFLSTLNEIISGSASAVFASNGGEERVVAERRFTLMKGILDRLGSSDPADRAWRERCLDTRQHVHFQARVVGESGEQLDVFTGSGGRSGGERQKLVTFCLAAALRFQLAPSGQSEPTYALVVIDEAFDKADHTFTQAGLEVFKKFGFQLLLATPMKMLQTIDDYVGGVVMVTNDSGRRSQVQELPFEADDEAFTQDQQDLQEALL</sequence>
<organism evidence="5 6">
    <name type="scientific">Propioniciclava sinopodophylli</name>
    <dbReference type="NCBI Taxonomy" id="1837344"/>
    <lineage>
        <taxon>Bacteria</taxon>
        <taxon>Bacillati</taxon>
        <taxon>Actinomycetota</taxon>
        <taxon>Actinomycetes</taxon>
        <taxon>Propionibacteriales</taxon>
        <taxon>Propionibacteriaceae</taxon>
        <taxon>Propioniciclava</taxon>
    </lineage>
</organism>
<protein>
    <submittedName>
        <fullName evidence="5">ATPase</fullName>
    </submittedName>
</protein>
<evidence type="ECO:0000313" key="5">
    <source>
        <dbReference type="EMBL" id="TBT84015.1"/>
    </source>
</evidence>
<proteinExistence type="predicted"/>
<evidence type="ECO:0000256" key="1">
    <source>
        <dbReference type="ARBA" id="ARBA00022763"/>
    </source>
</evidence>
<feature type="coiled-coil region" evidence="4">
    <location>
        <begin position="619"/>
        <end position="648"/>
    </location>
</feature>
<dbReference type="GO" id="GO:0009432">
    <property type="term" value="P:SOS response"/>
    <property type="evidence" value="ECO:0007669"/>
    <property type="project" value="UniProtKB-KW"/>
</dbReference>
<dbReference type="GO" id="GO:0006302">
    <property type="term" value="P:double-strand break repair"/>
    <property type="evidence" value="ECO:0007669"/>
    <property type="project" value="TreeGrafter"/>
</dbReference>
<dbReference type="Proteomes" id="UP000292373">
    <property type="component" value="Unassembled WGS sequence"/>
</dbReference>
<dbReference type="EMBL" id="SDMQ01000009">
    <property type="protein sequence ID" value="TBT84015.1"/>
    <property type="molecule type" value="Genomic_DNA"/>
</dbReference>
<dbReference type="AlphaFoldDB" id="A0A4Q9KCQ0"/>
<keyword evidence="3" id="KW-0742">SOS response</keyword>
<evidence type="ECO:0000256" key="2">
    <source>
        <dbReference type="ARBA" id="ARBA00023204"/>
    </source>
</evidence>
<keyword evidence="1" id="KW-0227">DNA damage</keyword>
<dbReference type="Gene3D" id="3.40.50.300">
    <property type="entry name" value="P-loop containing nucleotide triphosphate hydrolases"/>
    <property type="match status" value="1"/>
</dbReference>
<keyword evidence="2" id="KW-0234">DNA repair</keyword>